<evidence type="ECO:0000256" key="6">
    <source>
        <dbReference type="ARBA" id="ARBA00023136"/>
    </source>
</evidence>
<dbReference type="Proteomes" id="UP000555393">
    <property type="component" value="Unassembled WGS sequence"/>
</dbReference>
<evidence type="ECO:0000256" key="8">
    <source>
        <dbReference type="SAM" id="Phobius"/>
    </source>
</evidence>
<proteinExistence type="predicted"/>
<dbReference type="GO" id="GO:0003841">
    <property type="term" value="F:1-acylglycerol-3-phosphate O-acyltransferase activity"/>
    <property type="evidence" value="ECO:0007669"/>
    <property type="project" value="UniProtKB-EC"/>
</dbReference>
<keyword evidence="4 8" id="KW-1133">Transmembrane helix</keyword>
<dbReference type="EMBL" id="JACIIU010000006">
    <property type="protein sequence ID" value="MBB6261139.1"/>
    <property type="molecule type" value="Genomic_DNA"/>
</dbReference>
<dbReference type="CDD" id="cd07989">
    <property type="entry name" value="LPLAT_AGPAT-like"/>
    <property type="match status" value="1"/>
</dbReference>
<evidence type="ECO:0000313" key="10">
    <source>
        <dbReference type="EMBL" id="MBB6261139.1"/>
    </source>
</evidence>
<dbReference type="PANTHER" id="PTHR23063:SF52">
    <property type="entry name" value="LYSOPHOSPHATIDYLCHOLINE ACYLTRANSFERASE"/>
    <property type="match status" value="1"/>
</dbReference>
<evidence type="ECO:0000256" key="1">
    <source>
        <dbReference type="ARBA" id="ARBA00004370"/>
    </source>
</evidence>
<dbReference type="GO" id="GO:0006629">
    <property type="term" value="P:lipid metabolic process"/>
    <property type="evidence" value="ECO:0007669"/>
    <property type="project" value="UniProtKB-KW"/>
</dbReference>
<dbReference type="EC" id="2.3.1.51" evidence="10"/>
<comment type="caution">
    <text evidence="10">The sequence shown here is derived from an EMBL/GenBank/DDBJ whole genome shotgun (WGS) entry which is preliminary data.</text>
</comment>
<feature type="domain" description="Phospholipid/glycerol acyltransferase" evidence="9">
    <location>
        <begin position="67"/>
        <end position="186"/>
    </location>
</feature>
<dbReference type="GO" id="GO:0016020">
    <property type="term" value="C:membrane"/>
    <property type="evidence" value="ECO:0007669"/>
    <property type="project" value="UniProtKB-SubCell"/>
</dbReference>
<comment type="subcellular location">
    <subcellularLocation>
        <location evidence="1">Membrane</location>
    </subcellularLocation>
</comment>
<keyword evidence="11" id="KW-1185">Reference proteome</keyword>
<dbReference type="RefSeq" id="WP_184222216.1">
    <property type="nucleotide sequence ID" value="NZ_JACIIU010000006.1"/>
</dbReference>
<keyword evidence="7 10" id="KW-0012">Acyltransferase</keyword>
<dbReference type="AlphaFoldDB" id="A0A841LZV1"/>
<evidence type="ECO:0000256" key="7">
    <source>
        <dbReference type="ARBA" id="ARBA00023315"/>
    </source>
</evidence>
<dbReference type="InterPro" id="IPR002123">
    <property type="entry name" value="Plipid/glycerol_acylTrfase"/>
</dbReference>
<keyword evidence="3 8" id="KW-0812">Transmembrane</keyword>
<evidence type="ECO:0000256" key="5">
    <source>
        <dbReference type="ARBA" id="ARBA00023098"/>
    </source>
</evidence>
<organism evidence="10 11">
    <name type="scientific">Paenochrobactrum gallinarii</name>
    <dbReference type="NCBI Taxonomy" id="643673"/>
    <lineage>
        <taxon>Bacteria</taxon>
        <taxon>Pseudomonadati</taxon>
        <taxon>Pseudomonadota</taxon>
        <taxon>Alphaproteobacteria</taxon>
        <taxon>Hyphomicrobiales</taxon>
        <taxon>Brucellaceae</taxon>
        <taxon>Paenochrobactrum</taxon>
    </lineage>
</organism>
<feature type="transmembrane region" description="Helical" evidence="8">
    <location>
        <begin position="6"/>
        <end position="28"/>
    </location>
</feature>
<gene>
    <name evidence="10" type="ORF">FHS77_001689</name>
</gene>
<accession>A0A841LZV1</accession>
<evidence type="ECO:0000313" key="11">
    <source>
        <dbReference type="Proteomes" id="UP000555393"/>
    </source>
</evidence>
<evidence type="ECO:0000256" key="2">
    <source>
        <dbReference type="ARBA" id="ARBA00022679"/>
    </source>
</evidence>
<reference evidence="10 11" key="1">
    <citation type="submission" date="2020-08" db="EMBL/GenBank/DDBJ databases">
        <title>Genomic Encyclopedia of Type Strains, Phase IV (KMG-IV): sequencing the most valuable type-strain genomes for metagenomic binning, comparative biology and taxonomic classification.</title>
        <authorList>
            <person name="Goeker M."/>
        </authorList>
    </citation>
    <scope>NUCLEOTIDE SEQUENCE [LARGE SCALE GENOMIC DNA]</scope>
    <source>
        <strain evidence="10 11">DSM 22336</strain>
    </source>
</reference>
<keyword evidence="2 10" id="KW-0808">Transferase</keyword>
<name>A0A841LZV1_9HYPH</name>
<sequence length="267" mass="29762">MIGAVRIIFVLAAFILLVVSLVPFQYVFMKLNHVFQRRLPRFFHRLVARLFGFRVKTIGTMSEDRPLLLVSNHVSWSDIIVLSTVGEVSFIAKSEVRTWPVFGYLAYLQRSVFVERAKRGKTGKQASEIATRLAAGDAMVLFPEGTTSDGNRLLPFKTALFGAAHAAIREGGVSQVTVQPVSIAYTGVHGMPMGRYHRPIASWPGDVELMPHLKGILKEGAIDVEITFGEPMVIDTNTDRKLLARVMEERVRSQLQSSLLGREIKPD</sequence>
<keyword evidence="5" id="KW-0443">Lipid metabolism</keyword>
<dbReference type="SMART" id="SM00563">
    <property type="entry name" value="PlsC"/>
    <property type="match status" value="1"/>
</dbReference>
<keyword evidence="6 8" id="KW-0472">Membrane</keyword>
<dbReference type="SUPFAM" id="SSF69593">
    <property type="entry name" value="Glycerol-3-phosphate (1)-acyltransferase"/>
    <property type="match status" value="1"/>
</dbReference>
<protein>
    <submittedName>
        <fullName evidence="10">1-acyl-sn-glycerol-3-phosphate acyltransferase</fullName>
        <ecNumber evidence="10">2.3.1.51</ecNumber>
    </submittedName>
</protein>
<evidence type="ECO:0000256" key="4">
    <source>
        <dbReference type="ARBA" id="ARBA00022989"/>
    </source>
</evidence>
<dbReference type="PANTHER" id="PTHR23063">
    <property type="entry name" value="PHOSPHOLIPID ACYLTRANSFERASE"/>
    <property type="match status" value="1"/>
</dbReference>
<evidence type="ECO:0000256" key="3">
    <source>
        <dbReference type="ARBA" id="ARBA00022692"/>
    </source>
</evidence>
<evidence type="ECO:0000259" key="9">
    <source>
        <dbReference type="SMART" id="SM00563"/>
    </source>
</evidence>
<dbReference type="Pfam" id="PF01553">
    <property type="entry name" value="Acyltransferase"/>
    <property type="match status" value="1"/>
</dbReference>